<reference evidence="3" key="1">
    <citation type="submission" date="2020-06" db="EMBL/GenBank/DDBJ databases">
        <authorList>
            <person name="Onetto C."/>
        </authorList>
    </citation>
    <scope>NUCLEOTIDE SEQUENCE</scope>
</reference>
<evidence type="ECO:0000259" key="2">
    <source>
        <dbReference type="Pfam" id="PF20163"/>
    </source>
</evidence>
<feature type="transmembrane region" description="Helical" evidence="1">
    <location>
        <begin position="486"/>
        <end position="507"/>
    </location>
</feature>
<dbReference type="OrthoDB" id="5429634at2759"/>
<dbReference type="AlphaFoldDB" id="A0A9N8P890"/>
<dbReference type="EMBL" id="CAIJEO010000002">
    <property type="protein sequence ID" value="CAD0085417.1"/>
    <property type="molecule type" value="Genomic_DNA"/>
</dbReference>
<keyword evidence="4" id="KW-1185">Reference proteome</keyword>
<feature type="transmembrane region" description="Helical" evidence="1">
    <location>
        <begin position="72"/>
        <end position="93"/>
    </location>
</feature>
<feature type="transmembrane region" description="Helical" evidence="1">
    <location>
        <begin position="550"/>
        <end position="569"/>
    </location>
</feature>
<dbReference type="PANTHER" id="PTHR35395:SF1">
    <property type="entry name" value="DUF6536 DOMAIN-CONTAINING PROTEIN"/>
    <property type="match status" value="1"/>
</dbReference>
<evidence type="ECO:0000313" key="4">
    <source>
        <dbReference type="Proteomes" id="UP000714618"/>
    </source>
</evidence>
<feature type="non-terminal residue" evidence="3">
    <location>
        <position position="663"/>
    </location>
</feature>
<name>A0A9N8P890_9PEZI</name>
<accession>A0A9N8P890</accession>
<proteinExistence type="predicted"/>
<evidence type="ECO:0000313" key="3">
    <source>
        <dbReference type="EMBL" id="CAD0085417.1"/>
    </source>
</evidence>
<sequence>MDGDHERLITRVPVTRKHPTWRVIIIVNIIFASLLLVTYLAFLIWIYNNLHLRHGLAKVFNGACSQASRTGAYAHFATCAFAVLLFAAGSHGVQLLLSPTRDEVENAHSRDRWVHIGVGGLRNMKWISKRRLCRAILLAATAVLMPFLHNSLVLTTLATTDRVASLVTVDYLKGSRLDTSTEQSMFLTKAEKYLTVSLSAKAAPTQIHYNALLEQLRVGSTNLVHLSPPECRTAYSSLQMPSKFSNVLLVSFSNTSNTLDGLIDCELHYPEMIVDPKYQGAHRIDWFNTNGTASIFHNHCIDTDFDFGDGDIWNVPVWDYYCTVTSYPVEYCLAQTFEPECGVDINTRILIGIIVCLFVEIGCLASLVASRFQPFATVSDAVASFLKHPDPLTSRIAVLAIPAVHSPSSKFDKFGFRRSEKDMNMWRHKWPVWRAAVDTETCALFINCLFLAFFTFATAVLIVYNNDELSNYRPLTLQTPTSTRGLLANLLGLGSIHLMIFVTYLFYNHIWSRMLAAAELNAFVKTRAPLRVTLHTQGARDTYYLSVKPHYSALLIIALTLIHFFTTRALNVVAVQTYDVMGQYSHQRITYGISTSSAVLALGLGFVMLCALAFGLDRKLHTGMPVLGTCSMAISAACHADDTVMTLGQVSYGKNARTGRMGF</sequence>
<feature type="transmembrane region" description="Helical" evidence="1">
    <location>
        <begin position="132"/>
        <end position="149"/>
    </location>
</feature>
<feature type="transmembrane region" description="Helical" evidence="1">
    <location>
        <begin position="349"/>
        <end position="369"/>
    </location>
</feature>
<feature type="transmembrane region" description="Helical" evidence="1">
    <location>
        <begin position="589"/>
        <end position="614"/>
    </location>
</feature>
<keyword evidence="1" id="KW-1133">Transmembrane helix</keyword>
<dbReference type="PANTHER" id="PTHR35395">
    <property type="entry name" value="DUF6536 DOMAIN-CONTAINING PROTEIN"/>
    <property type="match status" value="1"/>
</dbReference>
<evidence type="ECO:0000256" key="1">
    <source>
        <dbReference type="SAM" id="Phobius"/>
    </source>
</evidence>
<feature type="transmembrane region" description="Helical" evidence="1">
    <location>
        <begin position="444"/>
        <end position="466"/>
    </location>
</feature>
<gene>
    <name evidence="3" type="ORF">AWRI4233_LOCUS193</name>
</gene>
<keyword evidence="1" id="KW-0812">Transmembrane</keyword>
<keyword evidence="1" id="KW-0472">Membrane</keyword>
<dbReference type="Pfam" id="PF20163">
    <property type="entry name" value="DUF6536"/>
    <property type="match status" value="1"/>
</dbReference>
<organism evidence="3 4">
    <name type="scientific">Aureobasidium mustum</name>
    <dbReference type="NCBI Taxonomy" id="2773714"/>
    <lineage>
        <taxon>Eukaryota</taxon>
        <taxon>Fungi</taxon>
        <taxon>Dikarya</taxon>
        <taxon>Ascomycota</taxon>
        <taxon>Pezizomycotina</taxon>
        <taxon>Dothideomycetes</taxon>
        <taxon>Dothideomycetidae</taxon>
        <taxon>Dothideales</taxon>
        <taxon>Saccotheciaceae</taxon>
        <taxon>Aureobasidium</taxon>
    </lineage>
</organism>
<dbReference type="Proteomes" id="UP000714618">
    <property type="component" value="Unassembled WGS sequence"/>
</dbReference>
<feature type="domain" description="DUF6536" evidence="2">
    <location>
        <begin position="21"/>
        <end position="171"/>
    </location>
</feature>
<dbReference type="InterPro" id="IPR046623">
    <property type="entry name" value="DUF6536"/>
</dbReference>
<protein>
    <recommendedName>
        <fullName evidence="2">DUF6536 domain-containing protein</fullName>
    </recommendedName>
</protein>
<feature type="transmembrane region" description="Helical" evidence="1">
    <location>
        <begin position="21"/>
        <end position="47"/>
    </location>
</feature>
<comment type="caution">
    <text evidence="3">The sequence shown here is derived from an EMBL/GenBank/DDBJ whole genome shotgun (WGS) entry which is preliminary data.</text>
</comment>